<reference evidence="1 2" key="1">
    <citation type="submission" date="2023-04" db="EMBL/GenBank/DDBJ databases">
        <title>Genome of Basidiobolus ranarum AG-B5.</title>
        <authorList>
            <person name="Stajich J.E."/>
            <person name="Carter-House D."/>
            <person name="Gryganskyi A."/>
        </authorList>
    </citation>
    <scope>NUCLEOTIDE SEQUENCE [LARGE SCALE GENOMIC DNA]</scope>
    <source>
        <strain evidence="1 2">AG-B5</strain>
    </source>
</reference>
<dbReference type="InterPro" id="IPR047139">
    <property type="entry name" value="ANKZ1/VMS1"/>
</dbReference>
<evidence type="ECO:0000313" key="2">
    <source>
        <dbReference type="Proteomes" id="UP001479436"/>
    </source>
</evidence>
<name>A0ABR2WHW9_9FUNG</name>
<sequence length="151" mass="17468">MTDNLNFKELSIFSIPEPLLKSLQPCKVLEKFRQLSETSEQNNIENSRQLDVTFELSNLHVGTSLTCAICGGIRFDSVEDQREHVRLDWHRYNLKRRTIQGLSGFITEDEFEYMIADLSSISGSSSDEYIMEGIQELHDQIFFYLIVVLVL</sequence>
<dbReference type="EMBL" id="JASJQH010001565">
    <property type="protein sequence ID" value="KAK9761108.1"/>
    <property type="molecule type" value="Genomic_DNA"/>
</dbReference>
<protein>
    <submittedName>
        <fullName evidence="1">Ankyrin repeat and zinc finger domain-containing protein 1</fullName>
    </submittedName>
</protein>
<evidence type="ECO:0000313" key="1">
    <source>
        <dbReference type="EMBL" id="KAK9761108.1"/>
    </source>
</evidence>
<accession>A0ABR2WHW9</accession>
<dbReference type="PANTHER" id="PTHR16036:SF2">
    <property type="entry name" value="TRNA ENDONUCLEASE ANKZF1"/>
    <property type="match status" value="1"/>
</dbReference>
<organism evidence="1 2">
    <name type="scientific">Basidiobolus ranarum</name>
    <dbReference type="NCBI Taxonomy" id="34480"/>
    <lineage>
        <taxon>Eukaryota</taxon>
        <taxon>Fungi</taxon>
        <taxon>Fungi incertae sedis</taxon>
        <taxon>Zoopagomycota</taxon>
        <taxon>Entomophthoromycotina</taxon>
        <taxon>Basidiobolomycetes</taxon>
        <taxon>Basidiobolales</taxon>
        <taxon>Basidiobolaceae</taxon>
        <taxon>Basidiobolus</taxon>
    </lineage>
</organism>
<dbReference type="Proteomes" id="UP001479436">
    <property type="component" value="Unassembled WGS sequence"/>
</dbReference>
<proteinExistence type="predicted"/>
<feature type="non-terminal residue" evidence="1">
    <location>
        <position position="151"/>
    </location>
</feature>
<gene>
    <name evidence="1" type="primary">ANKZF1</name>
    <name evidence="1" type="ORF">K7432_014232</name>
</gene>
<comment type="caution">
    <text evidence="1">The sequence shown here is derived from an EMBL/GenBank/DDBJ whole genome shotgun (WGS) entry which is preliminary data.</text>
</comment>
<keyword evidence="2" id="KW-1185">Reference proteome</keyword>
<dbReference type="PANTHER" id="PTHR16036">
    <property type="entry name" value="ANKYRIN REPEAT AND ZINC FINGER DOMAIN-CONTAINING PROTEIN 1"/>
    <property type="match status" value="1"/>
</dbReference>